<organism evidence="1 2">
    <name type="scientific">Bacteroides eggerthii</name>
    <dbReference type="NCBI Taxonomy" id="28111"/>
    <lineage>
        <taxon>Bacteria</taxon>
        <taxon>Pseudomonadati</taxon>
        <taxon>Bacteroidota</taxon>
        <taxon>Bacteroidia</taxon>
        <taxon>Bacteroidales</taxon>
        <taxon>Bacteroidaceae</taxon>
        <taxon>Bacteroides</taxon>
    </lineage>
</organism>
<evidence type="ECO:0000313" key="2">
    <source>
        <dbReference type="Proteomes" id="UP000679226"/>
    </source>
</evidence>
<dbReference type="AlphaFoldDB" id="A0A975KIC9"/>
<proteinExistence type="predicted"/>
<dbReference type="EMBL" id="CP072227">
    <property type="protein sequence ID" value="QUT46933.1"/>
    <property type="molecule type" value="Genomic_DNA"/>
</dbReference>
<protein>
    <submittedName>
        <fullName evidence="1">Uncharacterized protein</fullName>
    </submittedName>
</protein>
<dbReference type="KEGG" id="beg:INE88_03778"/>
<accession>A0A975KIC9</accession>
<name>A0A975KIC9_9BACE</name>
<evidence type="ECO:0000313" key="1">
    <source>
        <dbReference type="EMBL" id="QUT46933.1"/>
    </source>
</evidence>
<dbReference type="Proteomes" id="UP000679226">
    <property type="component" value="Chromosome"/>
</dbReference>
<gene>
    <name evidence="1" type="ORF">INE88_03778</name>
</gene>
<reference evidence="1" key="1">
    <citation type="journal article" date="2021" name="PLoS Genet.">
        <title>Mobile Type VI secretion system loci of the gut Bacteroidales display extensive intra-ecosystem transfer, multi-species spread and geographical clustering.</title>
        <authorList>
            <person name="Garcia-Bayona L."/>
            <person name="Coyne M.J."/>
            <person name="Comstock L.E."/>
        </authorList>
    </citation>
    <scope>NUCLEOTIDE SEQUENCE</scope>
    <source>
        <strain evidence="1">CL11T00C20</strain>
    </source>
</reference>
<sequence length="69" mass="7933">MSKRSSVADCDIYVSAERKYSGTDKSPYLYNVYHDGEYEMESLTADEVRELIECLQHALAENEKGVKHE</sequence>
<dbReference type="RefSeq" id="WP_211454476.1">
    <property type="nucleotide sequence ID" value="NZ_CP072227.1"/>
</dbReference>